<evidence type="ECO:0000313" key="2">
    <source>
        <dbReference type="EMBL" id="KAJ7699283.1"/>
    </source>
</evidence>
<feature type="region of interest" description="Disordered" evidence="1">
    <location>
        <begin position="265"/>
        <end position="285"/>
    </location>
</feature>
<dbReference type="AlphaFoldDB" id="A0AAD7DW06"/>
<accession>A0AAD7DW06</accession>
<protein>
    <submittedName>
        <fullName evidence="2">Uncharacterized protein</fullName>
    </submittedName>
</protein>
<dbReference type="Proteomes" id="UP001221757">
    <property type="component" value="Unassembled WGS sequence"/>
</dbReference>
<evidence type="ECO:0000313" key="3">
    <source>
        <dbReference type="Proteomes" id="UP001221757"/>
    </source>
</evidence>
<reference evidence="2" key="1">
    <citation type="submission" date="2023-03" db="EMBL/GenBank/DDBJ databases">
        <title>Massive genome expansion in bonnet fungi (Mycena s.s.) driven by repeated elements and novel gene families across ecological guilds.</title>
        <authorList>
            <consortium name="Lawrence Berkeley National Laboratory"/>
            <person name="Harder C.B."/>
            <person name="Miyauchi S."/>
            <person name="Viragh M."/>
            <person name="Kuo A."/>
            <person name="Thoen E."/>
            <person name="Andreopoulos B."/>
            <person name="Lu D."/>
            <person name="Skrede I."/>
            <person name="Drula E."/>
            <person name="Henrissat B."/>
            <person name="Morin E."/>
            <person name="Kohler A."/>
            <person name="Barry K."/>
            <person name="LaButti K."/>
            <person name="Morin E."/>
            <person name="Salamov A."/>
            <person name="Lipzen A."/>
            <person name="Mereny Z."/>
            <person name="Hegedus B."/>
            <person name="Baldrian P."/>
            <person name="Stursova M."/>
            <person name="Weitz H."/>
            <person name="Taylor A."/>
            <person name="Grigoriev I.V."/>
            <person name="Nagy L.G."/>
            <person name="Martin F."/>
            <person name="Kauserud H."/>
        </authorList>
    </citation>
    <scope>NUCLEOTIDE SEQUENCE</scope>
    <source>
        <strain evidence="2">CBHHK067</strain>
    </source>
</reference>
<comment type="caution">
    <text evidence="2">The sequence shown here is derived from an EMBL/GenBank/DDBJ whole genome shotgun (WGS) entry which is preliminary data.</text>
</comment>
<feature type="compositionally biased region" description="Polar residues" evidence="1">
    <location>
        <begin position="404"/>
        <end position="413"/>
    </location>
</feature>
<evidence type="ECO:0000256" key="1">
    <source>
        <dbReference type="SAM" id="MobiDB-lite"/>
    </source>
</evidence>
<proteinExistence type="predicted"/>
<dbReference type="EMBL" id="JARKIE010000023">
    <property type="protein sequence ID" value="KAJ7699283.1"/>
    <property type="molecule type" value="Genomic_DNA"/>
</dbReference>
<feature type="region of interest" description="Disordered" evidence="1">
    <location>
        <begin position="327"/>
        <end position="347"/>
    </location>
</feature>
<sequence>MGRRDETIAACEEAVSIIRNVADIETYFLPALAEALDQLAQYFSETGAADHAAAAESEAAKVRKRIEVLSPEPEFLFLEKEEMEMDPEGEEGEEGDDEAWVTATESEDDGKDAACAVIAAEVVSSEATGTISSQDTVQTRSPSELSAAEVMLKASCLASDEEDAVVVSNTPKPAKTDITDILSTPVENCPYLFVPFAIAEIIAQNDRQARGPVIEVEVLREGPHEYMCAAAEILRMVAAIEIEAESSIPRCTTIQARSKQLQSLGKEEPVVPFPSPRSCVSPGEEDGTVRSLGRCMAKSALHARWSSCLTLESGHIRVRVWRLSERGADPPRNANTDGSRQAAAVRDSAVGPLLKSYRARNGWEDAAGQQGVQPRLLSLFRPSLSITRLSRPPRKKAAEGAEQAASTPRQGWSSLPVECSSVSTSSIVRPARLERERRRV</sequence>
<gene>
    <name evidence="2" type="ORF">B0H17DRAFT_1177100</name>
</gene>
<feature type="region of interest" description="Disordered" evidence="1">
    <location>
        <begin position="388"/>
        <end position="440"/>
    </location>
</feature>
<keyword evidence="3" id="KW-1185">Reference proteome</keyword>
<name>A0AAD7DW06_MYCRO</name>
<organism evidence="2 3">
    <name type="scientific">Mycena rosella</name>
    <name type="common">Pink bonnet</name>
    <name type="synonym">Agaricus rosellus</name>
    <dbReference type="NCBI Taxonomy" id="1033263"/>
    <lineage>
        <taxon>Eukaryota</taxon>
        <taxon>Fungi</taxon>
        <taxon>Dikarya</taxon>
        <taxon>Basidiomycota</taxon>
        <taxon>Agaricomycotina</taxon>
        <taxon>Agaricomycetes</taxon>
        <taxon>Agaricomycetidae</taxon>
        <taxon>Agaricales</taxon>
        <taxon>Marasmiineae</taxon>
        <taxon>Mycenaceae</taxon>
        <taxon>Mycena</taxon>
    </lineage>
</organism>
<feature type="compositionally biased region" description="Basic and acidic residues" evidence="1">
    <location>
        <begin position="431"/>
        <end position="440"/>
    </location>
</feature>